<evidence type="ECO:0000256" key="3">
    <source>
        <dbReference type="ARBA" id="ARBA00022691"/>
    </source>
</evidence>
<dbReference type="AlphaFoldDB" id="A0A6J5ZT24"/>
<evidence type="ECO:0000256" key="1">
    <source>
        <dbReference type="ARBA" id="ARBA00022603"/>
    </source>
</evidence>
<evidence type="ECO:0000256" key="2">
    <source>
        <dbReference type="ARBA" id="ARBA00022679"/>
    </source>
</evidence>
<protein>
    <submittedName>
        <fullName evidence="4">Unannotated protein</fullName>
    </submittedName>
</protein>
<dbReference type="PROSITE" id="PS51679">
    <property type="entry name" value="SAM_MT_C5"/>
    <property type="match status" value="1"/>
</dbReference>
<dbReference type="NCBIfam" id="TIGR00675">
    <property type="entry name" value="dcm"/>
    <property type="match status" value="1"/>
</dbReference>
<accession>A0A6J5ZT24</accession>
<dbReference type="InterPro" id="IPR001525">
    <property type="entry name" value="C5_MeTfrase"/>
</dbReference>
<dbReference type="Gene3D" id="3.40.50.150">
    <property type="entry name" value="Vaccinia Virus protein VP39"/>
    <property type="match status" value="1"/>
</dbReference>
<dbReference type="EMBL" id="CAESAO010000068">
    <property type="protein sequence ID" value="CAB4343957.1"/>
    <property type="molecule type" value="Genomic_DNA"/>
</dbReference>
<keyword evidence="2" id="KW-0808">Transferase</keyword>
<dbReference type="PANTHER" id="PTHR46098">
    <property type="entry name" value="TRNA (CYTOSINE(38)-C(5))-METHYLTRANSFERASE"/>
    <property type="match status" value="1"/>
</dbReference>
<name>A0A6J5ZT24_9ZZZZ</name>
<keyword evidence="1" id="KW-0489">Methyltransferase</keyword>
<dbReference type="PANTHER" id="PTHR46098:SF1">
    <property type="entry name" value="TRNA (CYTOSINE(38)-C(5))-METHYLTRANSFERASE"/>
    <property type="match status" value="1"/>
</dbReference>
<dbReference type="InterPro" id="IPR018117">
    <property type="entry name" value="C5_DNA_meth_AS"/>
</dbReference>
<dbReference type="Gene3D" id="3.90.120.10">
    <property type="entry name" value="DNA Methylase, subunit A, domain 2"/>
    <property type="match status" value="1"/>
</dbReference>
<dbReference type="GO" id="GO:0032259">
    <property type="term" value="P:methylation"/>
    <property type="evidence" value="ECO:0007669"/>
    <property type="project" value="UniProtKB-KW"/>
</dbReference>
<keyword evidence="3" id="KW-0949">S-adenosyl-L-methionine</keyword>
<evidence type="ECO:0000313" key="4">
    <source>
        <dbReference type="EMBL" id="CAB4343957.1"/>
    </source>
</evidence>
<gene>
    <name evidence="4" type="ORF">UFOPK3522_00892</name>
</gene>
<dbReference type="GO" id="GO:0008168">
    <property type="term" value="F:methyltransferase activity"/>
    <property type="evidence" value="ECO:0007669"/>
    <property type="project" value="UniProtKB-KW"/>
</dbReference>
<proteinExistence type="predicted"/>
<dbReference type="Pfam" id="PF00145">
    <property type="entry name" value="DNA_methylase"/>
    <property type="match status" value="2"/>
</dbReference>
<dbReference type="InterPro" id="IPR029063">
    <property type="entry name" value="SAM-dependent_MTases_sf"/>
</dbReference>
<dbReference type="PROSITE" id="PS00094">
    <property type="entry name" value="C5_MTASE_1"/>
    <property type="match status" value="1"/>
</dbReference>
<sequence length="455" mass="51106">MKSLSFRFIDLFAGLGGFHLALGRMGGTCVFAAEWKQHLRDLYLVNHGLYPVGDITEVDPAQVPEHDVLTAGFPCQPFSKAGEQLGFECTKQGDLFFNVEAILRAKRPRYFILENVPNLLKHDEGRTWTKIQARLGATGLGYHIDAARFSPHNFDIPQIRERVYIVGSTEPLTGFKWPVATNGETSVSSVLEDNPKDAKGLAPHALECIEVWAAFMKACPASVVLPSYPLWSMEWGATYPYEYETPFSRRVFRGVDGLKGFKGSHGTKLGYLRNLDARWHALPSHARTEELRFPKWKIDFIRQNRGFYDANRSWIDPWMPRILKFPSSLQKLEWNIQGGKQDIWDYVLQFRASGLRVKRRTTAPSLIAMTETQVPIIAWEKRYMTPRECARLQSMEGLKQLPSRPTQAFQALGNAVNTQVVERVARALLSAGGADSAAPSVQPRAAAHSSCLAVA</sequence>
<dbReference type="InterPro" id="IPR050750">
    <property type="entry name" value="C5-MTase"/>
</dbReference>
<dbReference type="SUPFAM" id="SSF53335">
    <property type="entry name" value="S-adenosyl-L-methionine-dependent methyltransferases"/>
    <property type="match status" value="1"/>
</dbReference>
<dbReference type="PRINTS" id="PR00105">
    <property type="entry name" value="C5METTRFRASE"/>
</dbReference>
<reference evidence="4" key="1">
    <citation type="submission" date="2020-05" db="EMBL/GenBank/DDBJ databases">
        <authorList>
            <person name="Chiriac C."/>
            <person name="Salcher M."/>
            <person name="Ghai R."/>
            <person name="Kavagutti S V."/>
        </authorList>
    </citation>
    <scope>NUCLEOTIDE SEQUENCE</scope>
</reference>
<organism evidence="4">
    <name type="scientific">freshwater metagenome</name>
    <dbReference type="NCBI Taxonomy" id="449393"/>
    <lineage>
        <taxon>unclassified sequences</taxon>
        <taxon>metagenomes</taxon>
        <taxon>ecological metagenomes</taxon>
    </lineage>
</organism>